<keyword evidence="1" id="KW-0694">RNA-binding</keyword>
<dbReference type="RefSeq" id="WP_147060474.1">
    <property type="nucleotide sequence ID" value="NZ_BJYL01000057.1"/>
</dbReference>
<evidence type="ECO:0000313" key="3">
    <source>
        <dbReference type="Proteomes" id="UP000321901"/>
    </source>
</evidence>
<gene>
    <name evidence="2" type="ORF">SLU01_33590</name>
</gene>
<proteinExistence type="predicted"/>
<dbReference type="AlphaFoldDB" id="A0A511ZC72"/>
<dbReference type="InterPro" id="IPR014330">
    <property type="entry name" value="RNA-bd_S4-rel_YaaA"/>
</dbReference>
<dbReference type="OrthoDB" id="9811532at2"/>
<dbReference type="SUPFAM" id="SSF55174">
    <property type="entry name" value="Alpha-L RNA-binding motif"/>
    <property type="match status" value="1"/>
</dbReference>
<dbReference type="Proteomes" id="UP000321901">
    <property type="component" value="Unassembled WGS sequence"/>
</dbReference>
<dbReference type="PROSITE" id="PS50889">
    <property type="entry name" value="S4"/>
    <property type="match status" value="1"/>
</dbReference>
<dbReference type="Gene3D" id="3.10.290.10">
    <property type="entry name" value="RNA-binding S4 domain"/>
    <property type="match status" value="1"/>
</dbReference>
<evidence type="ECO:0000313" key="2">
    <source>
        <dbReference type="EMBL" id="GEN85047.1"/>
    </source>
</evidence>
<evidence type="ECO:0000256" key="1">
    <source>
        <dbReference type="PROSITE-ProRule" id="PRU00182"/>
    </source>
</evidence>
<name>A0A511ZC72_9BACL</name>
<comment type="caution">
    <text evidence="2">The sequence shown here is derived from an EMBL/GenBank/DDBJ whole genome shotgun (WGS) entry which is preliminary data.</text>
</comment>
<sequence length="79" mass="8872">MEIVKIDTEFITLGQLLKMTDCISSGGMAKWYLEEHTVYVNGEEERRRGKKLYDGDVINIPGVGRVKISTSLDGQSDVH</sequence>
<reference evidence="2 3" key="1">
    <citation type="submission" date="2019-07" db="EMBL/GenBank/DDBJ databases">
        <title>Whole genome shotgun sequence of Sporosarcina luteola NBRC 105378.</title>
        <authorList>
            <person name="Hosoyama A."/>
            <person name="Uohara A."/>
            <person name="Ohji S."/>
            <person name="Ichikawa N."/>
        </authorList>
    </citation>
    <scope>NUCLEOTIDE SEQUENCE [LARGE SCALE GENOMIC DNA]</scope>
    <source>
        <strain evidence="2 3">NBRC 105378</strain>
    </source>
</reference>
<protein>
    <submittedName>
        <fullName evidence="2">RNA-binding protein</fullName>
    </submittedName>
</protein>
<accession>A0A511ZC72</accession>
<dbReference type="Pfam" id="PF13275">
    <property type="entry name" value="S4_2"/>
    <property type="match status" value="1"/>
</dbReference>
<dbReference type="EMBL" id="BJYL01000057">
    <property type="protein sequence ID" value="GEN85047.1"/>
    <property type="molecule type" value="Genomic_DNA"/>
</dbReference>
<keyword evidence="3" id="KW-1185">Reference proteome</keyword>
<organism evidence="2 3">
    <name type="scientific">Sporosarcina luteola</name>
    <dbReference type="NCBI Taxonomy" id="582850"/>
    <lineage>
        <taxon>Bacteria</taxon>
        <taxon>Bacillati</taxon>
        <taxon>Bacillota</taxon>
        <taxon>Bacilli</taxon>
        <taxon>Bacillales</taxon>
        <taxon>Caryophanaceae</taxon>
        <taxon>Sporosarcina</taxon>
    </lineage>
</organism>
<dbReference type="GO" id="GO:0003723">
    <property type="term" value="F:RNA binding"/>
    <property type="evidence" value="ECO:0007669"/>
    <property type="project" value="UniProtKB-KW"/>
</dbReference>
<dbReference type="InterPro" id="IPR036986">
    <property type="entry name" value="S4_RNA-bd_sf"/>
</dbReference>
<dbReference type="NCBIfam" id="TIGR02988">
    <property type="entry name" value="YaaA_near_RecF"/>
    <property type="match status" value="1"/>
</dbReference>